<evidence type="ECO:0000256" key="2">
    <source>
        <dbReference type="ARBA" id="ARBA00037999"/>
    </source>
</evidence>
<dbReference type="GO" id="GO:0030170">
    <property type="term" value="F:pyridoxal phosphate binding"/>
    <property type="evidence" value="ECO:0007669"/>
    <property type="project" value="TreeGrafter"/>
</dbReference>
<dbReference type="Proteomes" id="UP000033664">
    <property type="component" value="Unassembled WGS sequence"/>
</dbReference>
<dbReference type="InterPro" id="IPR015422">
    <property type="entry name" value="PyrdxlP-dep_Trfase_small"/>
</dbReference>
<comment type="similarity">
    <text evidence="2 5">Belongs to the DegT/DnrJ/EryC1 family.</text>
</comment>
<comment type="caution">
    <text evidence="6">The sequence shown here is derived from an EMBL/GenBank/DDBJ whole genome shotgun (WGS) entry which is preliminary data.</text>
</comment>
<dbReference type="PANTHER" id="PTHR30244:SF34">
    <property type="entry name" value="DTDP-4-AMINO-4,6-DIDEOXYGALACTOSE TRANSAMINASE"/>
    <property type="match status" value="1"/>
</dbReference>
<proteinExistence type="inferred from homology"/>
<dbReference type="CDD" id="cd00616">
    <property type="entry name" value="AHBA_syn"/>
    <property type="match status" value="1"/>
</dbReference>
<dbReference type="InterPro" id="IPR015421">
    <property type="entry name" value="PyrdxlP-dep_Trfase_major"/>
</dbReference>
<evidence type="ECO:0000256" key="5">
    <source>
        <dbReference type="RuleBase" id="RU004508"/>
    </source>
</evidence>
<dbReference type="GO" id="GO:0000271">
    <property type="term" value="P:polysaccharide biosynthetic process"/>
    <property type="evidence" value="ECO:0007669"/>
    <property type="project" value="TreeGrafter"/>
</dbReference>
<feature type="active site" description="Proton acceptor" evidence="3">
    <location>
        <position position="185"/>
    </location>
</feature>
<name>A0A0F4PUG9_9GAMM</name>
<dbReference type="PANTHER" id="PTHR30244">
    <property type="entry name" value="TRANSAMINASE"/>
    <property type="match status" value="1"/>
</dbReference>
<dbReference type="RefSeq" id="WP_045980379.1">
    <property type="nucleotide sequence ID" value="NZ_JXXY01000018.1"/>
</dbReference>
<keyword evidence="1 4" id="KW-0663">Pyridoxal phosphate</keyword>
<accession>A0A0F4PUG9</accession>
<dbReference type="PATRIC" id="fig|151081.8.peg.3324"/>
<evidence type="ECO:0000256" key="1">
    <source>
        <dbReference type="ARBA" id="ARBA00022898"/>
    </source>
</evidence>
<protein>
    <submittedName>
        <fullName evidence="6">Aminotransferase</fullName>
    </submittedName>
</protein>
<evidence type="ECO:0000256" key="4">
    <source>
        <dbReference type="PIRSR" id="PIRSR000390-2"/>
    </source>
</evidence>
<dbReference type="SUPFAM" id="SSF53383">
    <property type="entry name" value="PLP-dependent transferases"/>
    <property type="match status" value="1"/>
</dbReference>
<sequence>MLNTAFSPWPSYSEEEAEKAKQVLLSNKVNYWTGDQCRSFEREFADFADSQFAIAVSNGTNALELALHGIDIQAGDEVIVPSRTFLATATAVITAGGVPIFADVLSDSGNIDPDSIASLITERTRAIICVHLAGWPCDMDRIMAIAAQQKLFVIEDCAQAHGAKYNGRSVGSIGHVGCWSFCQDKIMTTGGEGGMVTTNEQQLWSTMWSFKDHGKSYDAVYHRQHPPGFRWLHESFGTNYRMTEMQAAIGRIQLKKMSQWTAQRNDNADTIREALQGIEAIEVPAYPTNIVHAQYKLYLYIKPERLSQQWHRDRIVAEINARGVPCYQGSCSEIYLEKCFDDAGLAPAHRLPNTKALGERSLMLLVHPTLTSQEIETTVAALKSVLTEAMG</sequence>
<dbReference type="GeneID" id="58229466"/>
<gene>
    <name evidence="6" type="ORF">TW72_13280</name>
</gene>
<keyword evidence="6" id="KW-0808">Transferase</keyword>
<feature type="modified residue" description="N6-(pyridoxal phosphate)lysine" evidence="4">
    <location>
        <position position="185"/>
    </location>
</feature>
<dbReference type="Gene3D" id="3.90.1150.10">
    <property type="entry name" value="Aspartate Aminotransferase, domain 1"/>
    <property type="match status" value="1"/>
</dbReference>
<dbReference type="Pfam" id="PF01041">
    <property type="entry name" value="DegT_DnrJ_EryC1"/>
    <property type="match status" value="1"/>
</dbReference>
<dbReference type="GO" id="GO:0008483">
    <property type="term" value="F:transaminase activity"/>
    <property type="evidence" value="ECO:0007669"/>
    <property type="project" value="UniProtKB-KW"/>
</dbReference>
<dbReference type="EMBL" id="JXXZ01000010">
    <property type="protein sequence ID" value="KJY98688.1"/>
    <property type="molecule type" value="Genomic_DNA"/>
</dbReference>
<reference evidence="6 7" key="1">
    <citation type="journal article" date="2015" name="BMC Genomics">
        <title>Genome mining reveals unlocked bioactive potential of marine Gram-negative bacteria.</title>
        <authorList>
            <person name="Machado H."/>
            <person name="Sonnenschein E.C."/>
            <person name="Melchiorsen J."/>
            <person name="Gram L."/>
        </authorList>
    </citation>
    <scope>NUCLEOTIDE SEQUENCE [LARGE SCALE GENOMIC DNA]</scope>
    <source>
        <strain evidence="6 7">S3137</strain>
    </source>
</reference>
<keyword evidence="6" id="KW-0032">Aminotransferase</keyword>
<evidence type="ECO:0000313" key="7">
    <source>
        <dbReference type="Proteomes" id="UP000033664"/>
    </source>
</evidence>
<evidence type="ECO:0000313" key="6">
    <source>
        <dbReference type="EMBL" id="KJY98688.1"/>
    </source>
</evidence>
<dbReference type="InterPro" id="IPR000653">
    <property type="entry name" value="DegT/StrS_aminotransferase"/>
</dbReference>
<dbReference type="Gene3D" id="3.40.640.10">
    <property type="entry name" value="Type I PLP-dependent aspartate aminotransferase-like (Major domain)"/>
    <property type="match status" value="1"/>
</dbReference>
<dbReference type="InterPro" id="IPR015424">
    <property type="entry name" value="PyrdxlP-dep_Trfase"/>
</dbReference>
<organism evidence="6 7">
    <name type="scientific">Pseudoalteromonas ruthenica</name>
    <dbReference type="NCBI Taxonomy" id="151081"/>
    <lineage>
        <taxon>Bacteria</taxon>
        <taxon>Pseudomonadati</taxon>
        <taxon>Pseudomonadota</taxon>
        <taxon>Gammaproteobacteria</taxon>
        <taxon>Alteromonadales</taxon>
        <taxon>Pseudoalteromonadaceae</taxon>
        <taxon>Pseudoalteromonas</taxon>
    </lineage>
</organism>
<dbReference type="AlphaFoldDB" id="A0A0F4PUG9"/>
<evidence type="ECO:0000256" key="3">
    <source>
        <dbReference type="PIRSR" id="PIRSR000390-1"/>
    </source>
</evidence>
<keyword evidence="7" id="KW-1185">Reference proteome</keyword>
<dbReference type="PIRSF" id="PIRSF000390">
    <property type="entry name" value="PLP_StrS"/>
    <property type="match status" value="1"/>
</dbReference>